<dbReference type="NCBIfam" id="TIGR00071">
    <property type="entry name" value="hisT_truA"/>
    <property type="match status" value="1"/>
</dbReference>
<protein>
    <recommendedName>
        <fullName evidence="4">tRNA pseudouridine synthase A</fullName>
        <ecNumber evidence="4">5.4.99.12</ecNumber>
    </recommendedName>
    <alternativeName>
        <fullName evidence="4">tRNA pseudouridine(38-40) synthase</fullName>
    </alternativeName>
    <alternativeName>
        <fullName evidence="4">tRNA pseudouridylate synthase I</fullName>
    </alternativeName>
    <alternativeName>
        <fullName evidence="4">tRNA-uridine isomerase I</fullName>
    </alternativeName>
</protein>
<dbReference type="CDD" id="cd02570">
    <property type="entry name" value="PseudoU_synth_EcTruA"/>
    <property type="match status" value="1"/>
</dbReference>
<comment type="function">
    <text evidence="4">Formation of pseudouridine at positions 38, 39 and 40 in the anticodon stem and loop of transfer RNAs.</text>
</comment>
<feature type="domain" description="Pseudouridine synthase I TruA alpha/beta" evidence="6">
    <location>
        <begin position="6"/>
        <end position="103"/>
    </location>
</feature>
<keyword evidence="8" id="KW-1185">Reference proteome</keyword>
<dbReference type="eggNOG" id="COG0101">
    <property type="taxonomic scope" value="Bacteria"/>
</dbReference>
<dbReference type="RefSeq" id="WP_006626587.1">
    <property type="nucleotide sequence ID" value="NZ_ADFR01000002.1"/>
</dbReference>
<dbReference type="InterPro" id="IPR020094">
    <property type="entry name" value="TruA/RsuA/RluB/E/F_N"/>
</dbReference>
<organism evidence="7 8">
    <name type="scientific">Bulleidia extructa W1219</name>
    <dbReference type="NCBI Taxonomy" id="679192"/>
    <lineage>
        <taxon>Bacteria</taxon>
        <taxon>Bacillati</taxon>
        <taxon>Bacillota</taxon>
        <taxon>Erysipelotrichia</taxon>
        <taxon>Erysipelotrichales</taxon>
        <taxon>Erysipelotrichaceae</taxon>
        <taxon>Bulleidia</taxon>
    </lineage>
</organism>
<dbReference type="InterPro" id="IPR020103">
    <property type="entry name" value="PsdUridine_synth_cat_dom_sf"/>
</dbReference>
<sequence length="320" mass="37408">MRYFKAIVAYVGANYCGWQSQKKGNSIQEKIEAVLSQINQEKTTVIASGRTDAKVNALGQCFQFQSEKNIDSYRWLGIFHSFLPKDIYVKQVEEVDETFHARFLVEQKTYLYRIHLGDYDVFQKDDSFQLREDLNLKEMRKCWKLFEGTHSFLSFNTSSLSEYPNQVRTIFRTELRKISDHLELEISGNGYLRHMVRILVGTCLEVGRGKLTIEEVQRMLNDPSRHYATKKAPAQGLCLKEVSYYRALAYNEDYLLRDVSRYDQLDENVSYILIERKENGDQYHLDASGFLLKGSIPTNPSFLEIVEKARKRGLWIKEKD</sequence>
<dbReference type="FunFam" id="3.30.70.580:FF:000001">
    <property type="entry name" value="tRNA pseudouridine synthase A"/>
    <property type="match status" value="1"/>
</dbReference>
<feature type="domain" description="Pseudouridine synthase I TruA alpha/beta" evidence="6">
    <location>
        <begin position="144"/>
        <end position="244"/>
    </location>
</feature>
<dbReference type="Gene3D" id="3.30.70.580">
    <property type="entry name" value="Pseudouridine synthase I, catalytic domain, N-terminal subdomain"/>
    <property type="match status" value="1"/>
</dbReference>
<dbReference type="InterPro" id="IPR020097">
    <property type="entry name" value="PsdUridine_synth_TruA_a/b_dom"/>
</dbReference>
<dbReference type="GO" id="GO:0003723">
    <property type="term" value="F:RNA binding"/>
    <property type="evidence" value="ECO:0007669"/>
    <property type="project" value="InterPro"/>
</dbReference>
<dbReference type="HAMAP" id="MF_00171">
    <property type="entry name" value="TruA"/>
    <property type="match status" value="1"/>
</dbReference>
<dbReference type="GO" id="GO:0160147">
    <property type="term" value="F:tRNA pseudouridine(38-40) synthase activity"/>
    <property type="evidence" value="ECO:0007669"/>
    <property type="project" value="UniProtKB-EC"/>
</dbReference>
<reference evidence="8" key="1">
    <citation type="submission" date="2009-12" db="EMBL/GenBank/DDBJ databases">
        <title>Sequence of Clostridiales genomosp. BVAB3 str. UPII9-5.</title>
        <authorList>
            <person name="Madupu R."/>
            <person name="Durkin A.S."/>
            <person name="Torralba M."/>
            <person name="Methe B."/>
            <person name="Sutton G.G."/>
            <person name="Strausberg R.L."/>
            <person name="Nelson K.E."/>
        </authorList>
    </citation>
    <scope>NUCLEOTIDE SEQUENCE [LARGE SCALE GENOMIC DNA]</scope>
    <source>
        <strain evidence="8">W1219</strain>
    </source>
</reference>
<dbReference type="InterPro" id="IPR020095">
    <property type="entry name" value="PsdUridine_synth_TruA_C"/>
</dbReference>
<dbReference type="Pfam" id="PF01416">
    <property type="entry name" value="PseudoU_synth_1"/>
    <property type="match status" value="2"/>
</dbReference>
<dbReference type="AlphaFoldDB" id="D2MMG6"/>
<dbReference type="PANTHER" id="PTHR11142">
    <property type="entry name" value="PSEUDOURIDYLATE SYNTHASE"/>
    <property type="match status" value="1"/>
</dbReference>
<dbReference type="EC" id="5.4.99.12" evidence="4"/>
<accession>D2MMG6</accession>
<evidence type="ECO:0000256" key="4">
    <source>
        <dbReference type="HAMAP-Rule" id="MF_00171"/>
    </source>
</evidence>
<keyword evidence="3 4" id="KW-0413">Isomerase</keyword>
<gene>
    <name evidence="4 7" type="primary">truA</name>
    <name evidence="7" type="ORF">HMPREF9013_0944</name>
</gene>
<comment type="caution">
    <text evidence="4">Lacks conserved residue(s) required for the propagation of feature annotation.</text>
</comment>
<evidence type="ECO:0000313" key="8">
    <source>
        <dbReference type="Proteomes" id="UP000005017"/>
    </source>
</evidence>
<dbReference type="Proteomes" id="UP000005017">
    <property type="component" value="Unassembled WGS sequence"/>
</dbReference>
<evidence type="ECO:0000256" key="5">
    <source>
        <dbReference type="RuleBase" id="RU003792"/>
    </source>
</evidence>
<comment type="catalytic activity">
    <reaction evidence="4 5">
        <text>uridine(38/39/40) in tRNA = pseudouridine(38/39/40) in tRNA</text>
        <dbReference type="Rhea" id="RHEA:22376"/>
        <dbReference type="Rhea" id="RHEA-COMP:10085"/>
        <dbReference type="Rhea" id="RHEA-COMP:10087"/>
        <dbReference type="ChEBI" id="CHEBI:65314"/>
        <dbReference type="ChEBI" id="CHEBI:65315"/>
        <dbReference type="EC" id="5.4.99.12"/>
    </reaction>
</comment>
<dbReference type="SUPFAM" id="SSF55120">
    <property type="entry name" value="Pseudouridine synthase"/>
    <property type="match status" value="1"/>
</dbReference>
<dbReference type="STRING" id="679192.HMPREF9013_0944"/>
<feature type="binding site" evidence="4">
    <location>
        <position position="110"/>
    </location>
    <ligand>
        <name>substrate</name>
    </ligand>
</feature>
<dbReference type="GO" id="GO:0031119">
    <property type="term" value="P:tRNA pseudouridine synthesis"/>
    <property type="evidence" value="ECO:0007669"/>
    <property type="project" value="UniProtKB-UniRule"/>
</dbReference>
<comment type="similarity">
    <text evidence="1 4 5">Belongs to the tRNA pseudouridine synthase TruA family.</text>
</comment>
<proteinExistence type="inferred from homology"/>
<comment type="caution">
    <text evidence="7">The sequence shown here is derived from an EMBL/GenBank/DDBJ whole genome shotgun (WGS) entry which is preliminary data.</text>
</comment>
<evidence type="ECO:0000256" key="1">
    <source>
        <dbReference type="ARBA" id="ARBA00009375"/>
    </source>
</evidence>
<evidence type="ECO:0000313" key="7">
    <source>
        <dbReference type="EMBL" id="EFC06242.1"/>
    </source>
</evidence>
<dbReference type="PANTHER" id="PTHR11142:SF0">
    <property type="entry name" value="TRNA PSEUDOURIDINE SYNTHASE-LIKE 1"/>
    <property type="match status" value="1"/>
</dbReference>
<dbReference type="EMBL" id="ADFR01000002">
    <property type="protein sequence ID" value="EFC06242.1"/>
    <property type="molecule type" value="Genomic_DNA"/>
</dbReference>
<keyword evidence="2 4" id="KW-0819">tRNA processing</keyword>
<dbReference type="OrthoDB" id="9811823at2"/>
<evidence type="ECO:0000256" key="3">
    <source>
        <dbReference type="ARBA" id="ARBA00023235"/>
    </source>
</evidence>
<evidence type="ECO:0000259" key="6">
    <source>
        <dbReference type="Pfam" id="PF01416"/>
    </source>
</evidence>
<dbReference type="InterPro" id="IPR001406">
    <property type="entry name" value="PsdUridine_synth_TruA"/>
</dbReference>
<dbReference type="Gene3D" id="3.30.70.660">
    <property type="entry name" value="Pseudouridine synthase I, catalytic domain, C-terminal subdomain"/>
    <property type="match status" value="1"/>
</dbReference>
<comment type="subunit">
    <text evidence="4">Homodimer.</text>
</comment>
<feature type="active site" description="Nucleophile" evidence="4">
    <location>
        <position position="52"/>
    </location>
</feature>
<evidence type="ECO:0000256" key="2">
    <source>
        <dbReference type="ARBA" id="ARBA00022694"/>
    </source>
</evidence>
<name>D2MMG6_9FIRM</name>